<dbReference type="KEGG" id="apre:CNX65_28140"/>
<keyword evidence="2" id="KW-1133">Transmembrane helix</keyword>
<name>A0A290ZCE6_9PSEU</name>
<dbReference type="RefSeq" id="WP_096496443.1">
    <property type="nucleotide sequence ID" value="NZ_CP023445.1"/>
</dbReference>
<feature type="transmembrane region" description="Helical" evidence="2">
    <location>
        <begin position="47"/>
        <end position="65"/>
    </location>
</feature>
<feature type="transmembrane region" description="Helical" evidence="2">
    <location>
        <begin position="194"/>
        <end position="212"/>
    </location>
</feature>
<feature type="transmembrane region" description="Helical" evidence="2">
    <location>
        <begin position="145"/>
        <end position="173"/>
    </location>
</feature>
<sequence length="214" mass="23203">MGKGARRRRRQRQGQRARDEARLARRTAGPVVRERSWFERLSTGKQVWLVLAAIPLGVLGHYVLWSHVVPLVGEVVAPIPVVSTVVGWLFAGAAFAVGGIAILVGRSGGPERARPWRRATWAWGSVAVLMAPVSEWSDVPLPVDYFGGVFAGAWGVLVAPLALVVVALLWAVVARFSARARAYGEGEGGNRLPAWLLIGYSVLLLVWGSTLLRQ</sequence>
<evidence type="ECO:0000313" key="4">
    <source>
        <dbReference type="Proteomes" id="UP000218505"/>
    </source>
</evidence>
<feature type="region of interest" description="Disordered" evidence="1">
    <location>
        <begin position="1"/>
        <end position="20"/>
    </location>
</feature>
<keyword evidence="2" id="KW-0812">Transmembrane</keyword>
<evidence type="ECO:0000256" key="2">
    <source>
        <dbReference type="SAM" id="Phobius"/>
    </source>
</evidence>
<evidence type="ECO:0000313" key="3">
    <source>
        <dbReference type="EMBL" id="ATE56675.1"/>
    </source>
</evidence>
<dbReference type="Proteomes" id="UP000218505">
    <property type="component" value="Chromosome"/>
</dbReference>
<reference evidence="3" key="1">
    <citation type="submission" date="2017-09" db="EMBL/GenBank/DDBJ databases">
        <title>Complete Genome Sequence of ansamitocin-producing Bacterium Actinosynnema pretiosum X47.</title>
        <authorList>
            <person name="Cao G."/>
            <person name="Zong G."/>
            <person name="Zhong C."/>
            <person name="Fu J."/>
        </authorList>
    </citation>
    <scope>NUCLEOTIDE SEQUENCE [LARGE SCALE GENOMIC DNA]</scope>
    <source>
        <strain evidence="3">X47</strain>
    </source>
</reference>
<feature type="transmembrane region" description="Helical" evidence="2">
    <location>
        <begin position="85"/>
        <end position="104"/>
    </location>
</feature>
<organism evidence="3 4">
    <name type="scientific">Actinosynnema pretiosum</name>
    <dbReference type="NCBI Taxonomy" id="42197"/>
    <lineage>
        <taxon>Bacteria</taxon>
        <taxon>Bacillati</taxon>
        <taxon>Actinomycetota</taxon>
        <taxon>Actinomycetes</taxon>
        <taxon>Pseudonocardiales</taxon>
        <taxon>Pseudonocardiaceae</taxon>
        <taxon>Actinosynnema</taxon>
    </lineage>
</organism>
<keyword evidence="2" id="KW-0472">Membrane</keyword>
<keyword evidence="4" id="KW-1185">Reference proteome</keyword>
<accession>A0A290ZCE6</accession>
<evidence type="ECO:0000256" key="1">
    <source>
        <dbReference type="SAM" id="MobiDB-lite"/>
    </source>
</evidence>
<feature type="compositionally biased region" description="Basic residues" evidence="1">
    <location>
        <begin position="1"/>
        <end position="15"/>
    </location>
</feature>
<gene>
    <name evidence="3" type="ORF">CNX65_28140</name>
</gene>
<proteinExistence type="predicted"/>
<dbReference type="EMBL" id="CP023445">
    <property type="protein sequence ID" value="ATE56675.1"/>
    <property type="molecule type" value="Genomic_DNA"/>
</dbReference>
<feature type="transmembrane region" description="Helical" evidence="2">
    <location>
        <begin position="116"/>
        <end position="133"/>
    </location>
</feature>
<protein>
    <submittedName>
        <fullName evidence="3">Uncharacterized protein</fullName>
    </submittedName>
</protein>
<dbReference type="AlphaFoldDB" id="A0A290ZCE6"/>